<keyword evidence="7 8" id="KW-0408">Iron</keyword>
<dbReference type="PROSITE" id="PS00202">
    <property type="entry name" value="RUBREDOXIN"/>
    <property type="match status" value="1"/>
</dbReference>
<dbReference type="Proteomes" id="UP000015455">
    <property type="component" value="Unassembled WGS sequence"/>
</dbReference>
<dbReference type="PATRIC" id="fig|1348657.5.peg.1286"/>
<dbReference type="InterPro" id="IPR024935">
    <property type="entry name" value="Rubredoxin_dom"/>
</dbReference>
<dbReference type="InterPro" id="IPR018527">
    <property type="entry name" value="Rubredoxin_Fe_BS"/>
</dbReference>
<organism evidence="11 12">
    <name type="scientific">Thauera terpenica 58Eu</name>
    <dbReference type="NCBI Taxonomy" id="1348657"/>
    <lineage>
        <taxon>Bacteria</taxon>
        <taxon>Pseudomonadati</taxon>
        <taxon>Pseudomonadota</taxon>
        <taxon>Betaproteobacteria</taxon>
        <taxon>Rhodocyclales</taxon>
        <taxon>Zoogloeaceae</taxon>
        <taxon>Thauera</taxon>
    </lineage>
</organism>
<keyword evidence="6 8" id="KW-0249">Electron transport</keyword>
<gene>
    <name evidence="11" type="ORF">M622_13740</name>
</gene>
<dbReference type="PIRSF" id="PIRSF000071">
    <property type="entry name" value="Rubredoxin"/>
    <property type="match status" value="1"/>
</dbReference>
<reference evidence="11 12" key="1">
    <citation type="submission" date="2013-06" db="EMBL/GenBank/DDBJ databases">
        <title>Draft genome sequence of Thauera terpenica.</title>
        <authorList>
            <person name="Liu B."/>
            <person name="Frostegard A.H."/>
            <person name="Shapleigh J.P."/>
        </authorList>
    </citation>
    <scope>NUCLEOTIDE SEQUENCE [LARGE SCALE GENOMIC DNA]</scope>
    <source>
        <strain evidence="11 12">58Eu</strain>
    </source>
</reference>
<comment type="cofactor">
    <cofactor evidence="8 9">
        <name>Fe(3+)</name>
        <dbReference type="ChEBI" id="CHEBI:29034"/>
    </cofactor>
    <text evidence="8 9">Binds 1 Fe(3+) ion per subunit.</text>
</comment>
<evidence type="ECO:0000259" key="10">
    <source>
        <dbReference type="PROSITE" id="PS50903"/>
    </source>
</evidence>
<comment type="function">
    <text evidence="1">Involved in the hydrocarbon hydroxylating system, which transfers electrons from NADH to rubredoxin reductase and then through rubredoxin to alkane 1 monooxygenase.</text>
</comment>
<dbReference type="Gene3D" id="2.20.28.10">
    <property type="match status" value="1"/>
</dbReference>
<dbReference type="PRINTS" id="PR00163">
    <property type="entry name" value="RUBREDOXIN"/>
</dbReference>
<keyword evidence="12" id="KW-1185">Reference proteome</keyword>
<feature type="binding site" evidence="9">
    <location>
        <position position="9"/>
    </location>
    <ligand>
        <name>Fe cation</name>
        <dbReference type="ChEBI" id="CHEBI:24875"/>
    </ligand>
</feature>
<evidence type="ECO:0000256" key="7">
    <source>
        <dbReference type="ARBA" id="ARBA00023004"/>
    </source>
</evidence>
<accession>S9ZNU1</accession>
<dbReference type="PANTHER" id="PTHR47627:SF1">
    <property type="entry name" value="RUBREDOXIN-1-RELATED"/>
    <property type="match status" value="1"/>
</dbReference>
<dbReference type="RefSeq" id="WP_021248718.1">
    <property type="nucleotide sequence ID" value="NZ_ATJV01000047.1"/>
</dbReference>
<dbReference type="PROSITE" id="PS50903">
    <property type="entry name" value="RUBREDOXIN_LIKE"/>
    <property type="match status" value="1"/>
</dbReference>
<dbReference type="STRING" id="1348657.M622_13740"/>
<evidence type="ECO:0000256" key="3">
    <source>
        <dbReference type="ARBA" id="ARBA00005337"/>
    </source>
</evidence>
<name>S9ZNU1_9RHOO</name>
<dbReference type="AlphaFoldDB" id="S9ZNU1"/>
<evidence type="ECO:0000256" key="5">
    <source>
        <dbReference type="ARBA" id="ARBA00022723"/>
    </source>
</evidence>
<dbReference type="SUPFAM" id="SSF57802">
    <property type="entry name" value="Rubredoxin-like"/>
    <property type="match status" value="1"/>
</dbReference>
<dbReference type="GO" id="GO:0009055">
    <property type="term" value="F:electron transfer activity"/>
    <property type="evidence" value="ECO:0007669"/>
    <property type="project" value="InterPro"/>
</dbReference>
<evidence type="ECO:0000313" key="11">
    <source>
        <dbReference type="EMBL" id="EPZ16286.1"/>
    </source>
</evidence>
<evidence type="ECO:0000256" key="8">
    <source>
        <dbReference type="PIRNR" id="PIRNR000071"/>
    </source>
</evidence>
<evidence type="ECO:0000256" key="2">
    <source>
        <dbReference type="ARBA" id="ARBA00004933"/>
    </source>
</evidence>
<dbReference type="GO" id="GO:0005506">
    <property type="term" value="F:iron ion binding"/>
    <property type="evidence" value="ECO:0007669"/>
    <property type="project" value="InterPro"/>
</dbReference>
<evidence type="ECO:0000256" key="9">
    <source>
        <dbReference type="PIRSR" id="PIRSR000071-1"/>
    </source>
</evidence>
<sequence length="57" mass="6251">MAPYRKWQCDTCGEIYDEALGCPESGIAAGTRFEDLPDDWICPNCGATKDNFSPYAG</sequence>
<dbReference type="InterPro" id="IPR050526">
    <property type="entry name" value="Rubredoxin_ET"/>
</dbReference>
<evidence type="ECO:0000256" key="4">
    <source>
        <dbReference type="ARBA" id="ARBA00022448"/>
    </source>
</evidence>
<dbReference type="GO" id="GO:0043448">
    <property type="term" value="P:alkane catabolic process"/>
    <property type="evidence" value="ECO:0007669"/>
    <property type="project" value="TreeGrafter"/>
</dbReference>
<evidence type="ECO:0000256" key="1">
    <source>
        <dbReference type="ARBA" id="ARBA00002792"/>
    </source>
</evidence>
<comment type="pathway">
    <text evidence="2">Hydrocarbon metabolism; alkane degradation.</text>
</comment>
<feature type="binding site" evidence="9">
    <location>
        <position position="45"/>
    </location>
    <ligand>
        <name>Fe cation</name>
        <dbReference type="ChEBI" id="CHEBI:24875"/>
    </ligand>
</feature>
<feature type="domain" description="Rubredoxin-like" evidence="10">
    <location>
        <begin position="4"/>
        <end position="55"/>
    </location>
</feature>
<feature type="binding site" evidence="9">
    <location>
        <position position="12"/>
    </location>
    <ligand>
        <name>Fe cation</name>
        <dbReference type="ChEBI" id="CHEBI:24875"/>
    </ligand>
</feature>
<protein>
    <recommendedName>
        <fullName evidence="8">Rubredoxin</fullName>
    </recommendedName>
</protein>
<dbReference type="CDD" id="cd00730">
    <property type="entry name" value="rubredoxin"/>
    <property type="match status" value="1"/>
</dbReference>
<evidence type="ECO:0000256" key="6">
    <source>
        <dbReference type="ARBA" id="ARBA00022982"/>
    </source>
</evidence>
<dbReference type="InterPro" id="IPR024934">
    <property type="entry name" value="Rubredoxin-like_dom"/>
</dbReference>
<evidence type="ECO:0000313" key="12">
    <source>
        <dbReference type="Proteomes" id="UP000015455"/>
    </source>
</evidence>
<proteinExistence type="inferred from homology"/>
<dbReference type="InterPro" id="IPR024922">
    <property type="entry name" value="Rubredoxin"/>
</dbReference>
<keyword evidence="4 8" id="KW-0813">Transport</keyword>
<keyword evidence="5 8" id="KW-0479">Metal-binding</keyword>
<dbReference type="FunFam" id="2.20.28.10:FF:000001">
    <property type="entry name" value="Rubredoxin"/>
    <property type="match status" value="1"/>
</dbReference>
<comment type="caution">
    <text evidence="11">The sequence shown here is derived from an EMBL/GenBank/DDBJ whole genome shotgun (WGS) entry which is preliminary data.</text>
</comment>
<dbReference type="EMBL" id="ATJV01000047">
    <property type="protein sequence ID" value="EPZ16286.1"/>
    <property type="molecule type" value="Genomic_DNA"/>
</dbReference>
<comment type="similarity">
    <text evidence="3 8">Belongs to the rubredoxin family.</text>
</comment>
<dbReference type="Pfam" id="PF00301">
    <property type="entry name" value="Rubredoxin"/>
    <property type="match status" value="1"/>
</dbReference>
<dbReference type="eggNOG" id="COG1773">
    <property type="taxonomic scope" value="Bacteria"/>
</dbReference>
<dbReference type="PANTHER" id="PTHR47627">
    <property type="entry name" value="RUBREDOXIN"/>
    <property type="match status" value="1"/>
</dbReference>
<feature type="binding site" evidence="9">
    <location>
        <position position="42"/>
    </location>
    <ligand>
        <name>Fe cation</name>
        <dbReference type="ChEBI" id="CHEBI:24875"/>
    </ligand>
</feature>
<dbReference type="OrthoDB" id="9800607at2"/>